<dbReference type="InterPro" id="IPR043128">
    <property type="entry name" value="Rev_trsase/Diguanyl_cyclase"/>
</dbReference>
<dbReference type="SMART" id="SM00052">
    <property type="entry name" value="EAL"/>
    <property type="match status" value="1"/>
</dbReference>
<dbReference type="CDD" id="cd01949">
    <property type="entry name" value="GGDEF"/>
    <property type="match status" value="1"/>
</dbReference>
<dbReference type="SUPFAM" id="SSF141868">
    <property type="entry name" value="EAL domain-like"/>
    <property type="match status" value="1"/>
</dbReference>
<keyword evidence="1" id="KW-1133">Transmembrane helix</keyword>
<feature type="transmembrane region" description="Helical" evidence="1">
    <location>
        <begin position="27"/>
        <end position="48"/>
    </location>
</feature>
<evidence type="ECO:0000256" key="1">
    <source>
        <dbReference type="SAM" id="Phobius"/>
    </source>
</evidence>
<proteinExistence type="predicted"/>
<feature type="domain" description="EAL" evidence="2">
    <location>
        <begin position="308"/>
        <end position="562"/>
    </location>
</feature>
<dbReference type="InterPro" id="IPR000160">
    <property type="entry name" value="GGDEF_dom"/>
</dbReference>
<dbReference type="PROSITE" id="PS50883">
    <property type="entry name" value="EAL"/>
    <property type="match status" value="1"/>
</dbReference>
<dbReference type="InterPro" id="IPR029787">
    <property type="entry name" value="Nucleotide_cyclase"/>
</dbReference>
<feature type="transmembrane region" description="Helical" evidence="1">
    <location>
        <begin position="60"/>
        <end position="93"/>
    </location>
</feature>
<keyword evidence="1" id="KW-0472">Membrane</keyword>
<dbReference type="Gene3D" id="3.30.70.270">
    <property type="match status" value="1"/>
</dbReference>
<feature type="domain" description="GGDEF" evidence="3">
    <location>
        <begin position="165"/>
        <end position="299"/>
    </location>
</feature>
<dbReference type="Pfam" id="PF00563">
    <property type="entry name" value="EAL"/>
    <property type="match status" value="1"/>
</dbReference>
<dbReference type="InterPro" id="IPR050706">
    <property type="entry name" value="Cyclic-di-GMP_PDE-like"/>
</dbReference>
<dbReference type="PANTHER" id="PTHR33121:SF71">
    <property type="entry name" value="OXYGEN SENSOR PROTEIN DOSP"/>
    <property type="match status" value="1"/>
</dbReference>
<evidence type="ECO:0000313" key="4">
    <source>
        <dbReference type="EMBL" id="MEA5580282.1"/>
    </source>
</evidence>
<sequence length="562" mass="63171">MKRKHQLDLYSALARIRFLKNSYTAKILVVAFIGTHIPLLTLFFSFVISNSYTSDMAMGILLIALLATLAGTLVTLCAINNLMVPVIVTSAALQNYLKSKRLPELPTDFSDEVGTLMADTSQTIHQLDGLIHYISNYDDLTGLPNRDLFCDRLHHTLSQPQNLHRLIAIFLIRINDFHTITNTLDHPASNLLIRAIAQRLNNSIAPTDLLARCSKDEFAIARMEFFSIETLINLCQLLLDNLAKPFFVEGKRIQITASIGMTINHLEADQSIDQLLQEAHIALYQMEQPGSSQYQFYSPEMNAQLQERLTLEEQLYGALERGEMVVYYQPLIDLHSGQIKAMEALVRWNHPINGLVSPAKFIPIAEANGFIIPIGEWVLRTACIQNCGWQKAGFPPIRISVNLSARQFEQPNLVEIVSQILHDTGMDAAYLELEVTESFLMTDINTSIQILQELRELGISLALDDFGTGYSSLSYLKRFPVNMLKIDRSFVQDVTSNPDSAAVTDAIIGLAKNLRLNITAEGIETQEQLDYLQKRGCEEGQGFYISRPEPAEVITEILKNRE</sequence>
<evidence type="ECO:0000259" key="2">
    <source>
        <dbReference type="PROSITE" id="PS50883"/>
    </source>
</evidence>
<dbReference type="RefSeq" id="WP_323194629.1">
    <property type="nucleotide sequence ID" value="NZ_JAYGHG010000003.1"/>
</dbReference>
<evidence type="ECO:0000259" key="3">
    <source>
        <dbReference type="PROSITE" id="PS50887"/>
    </source>
</evidence>
<organism evidence="4 5">
    <name type="scientific">Nodularia harveyana UHCC-0300</name>
    <dbReference type="NCBI Taxonomy" id="2974287"/>
    <lineage>
        <taxon>Bacteria</taxon>
        <taxon>Bacillati</taxon>
        <taxon>Cyanobacteriota</taxon>
        <taxon>Cyanophyceae</taxon>
        <taxon>Nostocales</taxon>
        <taxon>Nodulariaceae</taxon>
        <taxon>Nodularia</taxon>
    </lineage>
</organism>
<dbReference type="SUPFAM" id="SSF55073">
    <property type="entry name" value="Nucleotide cyclase"/>
    <property type="match status" value="1"/>
</dbReference>
<dbReference type="PANTHER" id="PTHR33121">
    <property type="entry name" value="CYCLIC DI-GMP PHOSPHODIESTERASE PDEF"/>
    <property type="match status" value="1"/>
</dbReference>
<name>A0ABU5U9T8_9CYAN</name>
<keyword evidence="5" id="KW-1185">Reference proteome</keyword>
<dbReference type="Pfam" id="PF00990">
    <property type="entry name" value="GGDEF"/>
    <property type="match status" value="1"/>
</dbReference>
<protein>
    <submittedName>
        <fullName evidence="4">EAL domain-containing protein</fullName>
    </submittedName>
</protein>
<comment type="caution">
    <text evidence="4">The sequence shown here is derived from an EMBL/GenBank/DDBJ whole genome shotgun (WGS) entry which is preliminary data.</text>
</comment>
<dbReference type="EMBL" id="JAYGHG010000003">
    <property type="protein sequence ID" value="MEA5580282.1"/>
    <property type="molecule type" value="Genomic_DNA"/>
</dbReference>
<dbReference type="InterPro" id="IPR001633">
    <property type="entry name" value="EAL_dom"/>
</dbReference>
<dbReference type="SMART" id="SM00267">
    <property type="entry name" value="GGDEF"/>
    <property type="match status" value="1"/>
</dbReference>
<dbReference type="InterPro" id="IPR035919">
    <property type="entry name" value="EAL_sf"/>
</dbReference>
<dbReference type="PROSITE" id="PS50887">
    <property type="entry name" value="GGDEF"/>
    <property type="match status" value="1"/>
</dbReference>
<keyword evidence="1" id="KW-0812">Transmembrane</keyword>
<reference evidence="4 5" key="1">
    <citation type="submission" date="2023-12" db="EMBL/GenBank/DDBJ databases">
        <title>Baltic Sea Cyanobacteria.</title>
        <authorList>
            <person name="Delbaje E."/>
            <person name="Fewer D.P."/>
            <person name="Shishido T.K."/>
        </authorList>
    </citation>
    <scope>NUCLEOTIDE SEQUENCE [LARGE SCALE GENOMIC DNA]</scope>
    <source>
        <strain evidence="4 5">UHCC-0300</strain>
    </source>
</reference>
<dbReference type="Gene3D" id="3.20.20.450">
    <property type="entry name" value="EAL domain"/>
    <property type="match status" value="1"/>
</dbReference>
<evidence type="ECO:0000313" key="5">
    <source>
        <dbReference type="Proteomes" id="UP001302120"/>
    </source>
</evidence>
<dbReference type="NCBIfam" id="TIGR00254">
    <property type="entry name" value="GGDEF"/>
    <property type="match status" value="1"/>
</dbReference>
<dbReference type="Proteomes" id="UP001302120">
    <property type="component" value="Unassembled WGS sequence"/>
</dbReference>
<accession>A0ABU5U9T8</accession>
<dbReference type="CDD" id="cd01948">
    <property type="entry name" value="EAL"/>
    <property type="match status" value="1"/>
</dbReference>
<gene>
    <name evidence="4" type="ORF">VB620_02885</name>
</gene>